<dbReference type="AlphaFoldDB" id="A0A396J3R1"/>
<proteinExistence type="predicted"/>
<feature type="compositionally biased region" description="Low complexity" evidence="1">
    <location>
        <begin position="32"/>
        <end position="43"/>
    </location>
</feature>
<sequence length="401" mass="46213">MASNSQNNFLAENKKHQRKIVEEKKKKKSKNKSSSTVTSGRRTGFPAKHLDFSALLNDPNIKELAEHVEKYPSFNQIAEQLQETLHGATRDRLPKSNDRKYVSTMQKIINNLDLWKMFERLSDVLMQDPSTSSVPEIFVNPSNKGQRKQRMAHIQKDPCLKLILDEIENGGPAVMMRYWNDENILKMFGLAMGIIPYSEDAVASSENSGPDETEDMRYEDESIIHHTANVGDVELCCMNLKERFQRLSVSPVDIISQVQIESIHEEDSFVGFMLKLNLVAVLFRLRPRGPLPYYWSGYVRAMSCYSRQKSCYSSYLRAKSSTSTQQGAGREGLLTILTRVMEETPSVRFAQEFLLVLFLYHSLCTWFCTHEEFDQEDTDAEVVAFITREKEYRDRRCLEAE</sequence>
<feature type="compositionally biased region" description="Polar residues" evidence="1">
    <location>
        <begin position="1"/>
        <end position="10"/>
    </location>
</feature>
<feature type="region of interest" description="Disordered" evidence="1">
    <location>
        <begin position="1"/>
        <end position="43"/>
    </location>
</feature>
<reference evidence="2" key="1">
    <citation type="journal article" date="2018" name="Nat. Plants">
        <title>Whole-genome landscape of Medicago truncatula symbiotic genes.</title>
        <authorList>
            <person name="Pecrix Y."/>
            <person name="Gamas P."/>
            <person name="Carrere S."/>
        </authorList>
    </citation>
    <scope>NUCLEOTIDE SEQUENCE</scope>
    <source>
        <tissue evidence="2">Leaves</tissue>
    </source>
</reference>
<protein>
    <submittedName>
        <fullName evidence="2">Uncharacterized protein</fullName>
    </submittedName>
</protein>
<dbReference type="EMBL" id="PSQE01000003">
    <property type="protein sequence ID" value="RHN71065.1"/>
    <property type="molecule type" value="Genomic_DNA"/>
</dbReference>
<name>A0A396J3R1_MEDTR</name>
<comment type="caution">
    <text evidence="2">The sequence shown here is derived from an EMBL/GenBank/DDBJ whole genome shotgun (WGS) entry which is preliminary data.</text>
</comment>
<evidence type="ECO:0000256" key="1">
    <source>
        <dbReference type="SAM" id="MobiDB-lite"/>
    </source>
</evidence>
<dbReference type="Gramene" id="rna19708">
    <property type="protein sequence ID" value="RHN71065.1"/>
    <property type="gene ID" value="gene19708"/>
</dbReference>
<gene>
    <name evidence="2" type="ORF">MtrunA17_Chr3g0142201</name>
</gene>
<organism evidence="2">
    <name type="scientific">Medicago truncatula</name>
    <name type="common">Barrel medic</name>
    <name type="synonym">Medicago tribuloides</name>
    <dbReference type="NCBI Taxonomy" id="3880"/>
    <lineage>
        <taxon>Eukaryota</taxon>
        <taxon>Viridiplantae</taxon>
        <taxon>Streptophyta</taxon>
        <taxon>Embryophyta</taxon>
        <taxon>Tracheophyta</taxon>
        <taxon>Spermatophyta</taxon>
        <taxon>Magnoliopsida</taxon>
        <taxon>eudicotyledons</taxon>
        <taxon>Gunneridae</taxon>
        <taxon>Pentapetalae</taxon>
        <taxon>rosids</taxon>
        <taxon>fabids</taxon>
        <taxon>Fabales</taxon>
        <taxon>Fabaceae</taxon>
        <taxon>Papilionoideae</taxon>
        <taxon>50 kb inversion clade</taxon>
        <taxon>NPAAA clade</taxon>
        <taxon>Hologalegina</taxon>
        <taxon>IRL clade</taxon>
        <taxon>Trifolieae</taxon>
        <taxon>Medicago</taxon>
    </lineage>
</organism>
<accession>A0A396J3R1</accession>
<dbReference type="Proteomes" id="UP000265566">
    <property type="component" value="Chromosome 3"/>
</dbReference>
<evidence type="ECO:0000313" key="2">
    <source>
        <dbReference type="EMBL" id="RHN71065.1"/>
    </source>
</evidence>